<dbReference type="EMBL" id="CP096659">
    <property type="protein sequence ID" value="UPV75837.1"/>
    <property type="molecule type" value="Genomic_DNA"/>
</dbReference>
<dbReference type="GO" id="GO:0046933">
    <property type="term" value="F:proton-transporting ATP synthase activity, rotational mechanism"/>
    <property type="evidence" value="ECO:0007669"/>
    <property type="project" value="UniProtKB-UniRule"/>
</dbReference>
<dbReference type="HAMAP" id="MF_00311">
    <property type="entry name" value="ATP_synth_E_arch"/>
    <property type="match status" value="1"/>
</dbReference>
<dbReference type="Pfam" id="PF01991">
    <property type="entry name" value="vATP-synt_E"/>
    <property type="match status" value="1"/>
</dbReference>
<accession>A0A8U0HY47</accession>
<keyword evidence="11" id="KW-1185">Reference proteome</keyword>
<dbReference type="InterPro" id="IPR002842">
    <property type="entry name" value="ATPase_V1_Esu"/>
</dbReference>
<sequence>MSLDTVVEDIRNEARERAKEIRSEGDERAEEIISEAESDVEEILAEQERETEQTIAQEREQKLSSAKLEAKQKRLEARRDVLQDVRSSVEERIAELEGDQREELTRELLDAASEEFDDGDTVHVYGKPEDDELLTDIVADYDGYEYAGEYDCLGGVVVESEQSRLRVNNTFDSVLEEVWEDNLQDISKRLFEQ</sequence>
<dbReference type="GO" id="GO:0033178">
    <property type="term" value="C:proton-transporting two-sector ATPase complex, catalytic domain"/>
    <property type="evidence" value="ECO:0007669"/>
    <property type="project" value="InterPro"/>
</dbReference>
<organism evidence="10 11">
    <name type="scientific">Halorussus limi</name>
    <dbReference type="NCBI Taxonomy" id="2938695"/>
    <lineage>
        <taxon>Archaea</taxon>
        <taxon>Methanobacteriati</taxon>
        <taxon>Methanobacteriota</taxon>
        <taxon>Stenosarchaea group</taxon>
        <taxon>Halobacteria</taxon>
        <taxon>Halobacteriales</taxon>
        <taxon>Haladaptataceae</taxon>
        <taxon>Halorussus</taxon>
    </lineage>
</organism>
<dbReference type="PANTHER" id="PTHR45715">
    <property type="entry name" value="ATPASE H+-TRANSPORTING V1 SUBUNIT E1A-RELATED"/>
    <property type="match status" value="1"/>
</dbReference>
<feature type="region of interest" description="Disordered" evidence="9">
    <location>
        <begin position="38"/>
        <end position="67"/>
    </location>
</feature>
<evidence type="ECO:0000256" key="6">
    <source>
        <dbReference type="ARBA" id="ARBA00023136"/>
    </source>
</evidence>
<dbReference type="KEGG" id="halx:M0R89_07185"/>
<evidence type="ECO:0000313" key="10">
    <source>
        <dbReference type="EMBL" id="UPV75837.1"/>
    </source>
</evidence>
<dbReference type="GO" id="GO:0005524">
    <property type="term" value="F:ATP binding"/>
    <property type="evidence" value="ECO:0007669"/>
    <property type="project" value="UniProtKB-UniRule"/>
</dbReference>
<protein>
    <recommendedName>
        <fullName evidence="8">A-type ATP synthase subunit E</fullName>
    </recommendedName>
</protein>
<dbReference type="GO" id="GO:0046961">
    <property type="term" value="F:proton-transporting ATPase activity, rotational mechanism"/>
    <property type="evidence" value="ECO:0007669"/>
    <property type="project" value="InterPro"/>
</dbReference>
<dbReference type="Proteomes" id="UP000830729">
    <property type="component" value="Chromosome"/>
</dbReference>
<dbReference type="GO" id="GO:0005886">
    <property type="term" value="C:plasma membrane"/>
    <property type="evidence" value="ECO:0007669"/>
    <property type="project" value="UniProtKB-SubCell"/>
</dbReference>
<feature type="compositionally biased region" description="Basic and acidic residues" evidence="9">
    <location>
        <begin position="46"/>
        <end position="67"/>
    </location>
</feature>
<keyword evidence="7 8" id="KW-0066">ATP synthesis</keyword>
<reference evidence="10 11" key="1">
    <citation type="submission" date="2022-04" db="EMBL/GenBank/DDBJ databases">
        <title>Diverse halophilic archaea isolated from saline environments.</title>
        <authorList>
            <person name="Cui H.-L."/>
        </authorList>
    </citation>
    <scope>NUCLEOTIDE SEQUENCE [LARGE SCALE GENOMIC DNA]</scope>
    <source>
        <strain evidence="10 11">XZYJT49</strain>
    </source>
</reference>
<evidence type="ECO:0000256" key="9">
    <source>
        <dbReference type="SAM" id="MobiDB-lite"/>
    </source>
</evidence>
<dbReference type="GO" id="GO:0042777">
    <property type="term" value="P:proton motive force-driven plasma membrane ATP synthesis"/>
    <property type="evidence" value="ECO:0007669"/>
    <property type="project" value="UniProtKB-UniRule"/>
</dbReference>
<comment type="subunit">
    <text evidence="8">Has multiple subunits with at least A(3), B(3), C, D, E, F, H, I and proteolipid K(x).</text>
</comment>
<keyword evidence="6 8" id="KW-0472">Membrane</keyword>
<dbReference type="NCBIfam" id="NF002629">
    <property type="entry name" value="PRK02292.1"/>
    <property type="match status" value="1"/>
</dbReference>
<dbReference type="RefSeq" id="WP_248651874.1">
    <property type="nucleotide sequence ID" value="NZ_CP096659.1"/>
</dbReference>
<keyword evidence="3 8" id="KW-1003">Cell membrane</keyword>
<proteinExistence type="inferred from homology"/>
<name>A0A8U0HY47_9EURY</name>
<comment type="subcellular location">
    <subcellularLocation>
        <location evidence="8">Cell membrane</location>
        <topology evidence="8">Peripheral membrane protein</topology>
    </subcellularLocation>
</comment>
<dbReference type="Gene3D" id="1.20.5.620">
    <property type="entry name" value="F1F0 ATP synthase subunit B, membrane domain"/>
    <property type="match status" value="1"/>
</dbReference>
<evidence type="ECO:0000256" key="8">
    <source>
        <dbReference type="HAMAP-Rule" id="MF_00311"/>
    </source>
</evidence>
<keyword evidence="4 8" id="KW-0375">Hydrogen ion transport</keyword>
<dbReference type="Gene3D" id="3.30.2320.30">
    <property type="entry name" value="ATP synthase, E subunit, C-terminal"/>
    <property type="match status" value="1"/>
</dbReference>
<evidence type="ECO:0000256" key="3">
    <source>
        <dbReference type="ARBA" id="ARBA00022475"/>
    </source>
</evidence>
<evidence type="ECO:0000256" key="5">
    <source>
        <dbReference type="ARBA" id="ARBA00023065"/>
    </source>
</evidence>
<evidence type="ECO:0000313" key="11">
    <source>
        <dbReference type="Proteomes" id="UP000830729"/>
    </source>
</evidence>
<evidence type="ECO:0000256" key="1">
    <source>
        <dbReference type="ARBA" id="ARBA00005901"/>
    </source>
</evidence>
<comment type="similarity">
    <text evidence="1 8">Belongs to the V-ATPase E subunit family.</text>
</comment>
<evidence type="ECO:0000256" key="2">
    <source>
        <dbReference type="ARBA" id="ARBA00022448"/>
    </source>
</evidence>
<gene>
    <name evidence="8" type="primary">atpE</name>
    <name evidence="10" type="ORF">M0R89_07185</name>
</gene>
<dbReference type="AlphaFoldDB" id="A0A8U0HY47"/>
<dbReference type="GeneID" id="72184970"/>
<keyword evidence="5 8" id="KW-0406">Ion transport</keyword>
<comment type="function">
    <text evidence="8">Component of the A-type ATP synthase that produces ATP from ADP in the presence of a proton gradient across the membrane.</text>
</comment>
<dbReference type="InterPro" id="IPR038495">
    <property type="entry name" value="ATPase_E_C"/>
</dbReference>
<evidence type="ECO:0000256" key="4">
    <source>
        <dbReference type="ARBA" id="ARBA00022781"/>
    </source>
</evidence>
<dbReference type="SUPFAM" id="SSF160527">
    <property type="entry name" value="V-type ATPase subunit E-like"/>
    <property type="match status" value="1"/>
</dbReference>
<evidence type="ECO:0000256" key="7">
    <source>
        <dbReference type="ARBA" id="ARBA00023310"/>
    </source>
</evidence>
<keyword evidence="2 8" id="KW-0813">Transport</keyword>